<dbReference type="OrthoDB" id="211600at2"/>
<feature type="transmembrane region" description="Helical" evidence="7">
    <location>
        <begin position="151"/>
        <end position="182"/>
    </location>
</feature>
<dbReference type="KEGG" id="pnd:Pla175_07860"/>
<dbReference type="Pfam" id="PF00482">
    <property type="entry name" value="T2SSF"/>
    <property type="match status" value="2"/>
</dbReference>
<dbReference type="InterPro" id="IPR018076">
    <property type="entry name" value="T2SS_GspF_dom"/>
</dbReference>
<evidence type="ECO:0000256" key="7">
    <source>
        <dbReference type="SAM" id="Phobius"/>
    </source>
</evidence>
<feature type="transmembrane region" description="Helical" evidence="7">
    <location>
        <begin position="115"/>
        <end position="139"/>
    </location>
</feature>
<dbReference type="Gene3D" id="1.20.81.30">
    <property type="entry name" value="Type II secretion system (T2SS), domain F"/>
    <property type="match status" value="2"/>
</dbReference>
<dbReference type="InterPro" id="IPR003004">
    <property type="entry name" value="GspF/PilC"/>
</dbReference>
<comment type="similarity">
    <text evidence="2">Belongs to the GSP F family.</text>
</comment>
<name>A0A518D7J4_9BACT</name>
<keyword evidence="4 7" id="KW-0812">Transmembrane</keyword>
<reference evidence="9 10" key="1">
    <citation type="submission" date="2019-02" db="EMBL/GenBank/DDBJ databases">
        <title>Deep-cultivation of Planctomycetes and their phenomic and genomic characterization uncovers novel biology.</title>
        <authorList>
            <person name="Wiegand S."/>
            <person name="Jogler M."/>
            <person name="Boedeker C."/>
            <person name="Pinto D."/>
            <person name="Vollmers J."/>
            <person name="Rivas-Marin E."/>
            <person name="Kohn T."/>
            <person name="Peeters S.H."/>
            <person name="Heuer A."/>
            <person name="Rast P."/>
            <person name="Oberbeckmann S."/>
            <person name="Bunk B."/>
            <person name="Jeske O."/>
            <person name="Meyerdierks A."/>
            <person name="Storesund J.E."/>
            <person name="Kallscheuer N."/>
            <person name="Luecker S."/>
            <person name="Lage O.M."/>
            <person name="Pohl T."/>
            <person name="Merkel B.J."/>
            <person name="Hornburger P."/>
            <person name="Mueller R.-W."/>
            <person name="Bruemmer F."/>
            <person name="Labrenz M."/>
            <person name="Spormann A.M."/>
            <person name="Op den Camp H."/>
            <person name="Overmann J."/>
            <person name="Amann R."/>
            <person name="Jetten M.S.M."/>
            <person name="Mascher T."/>
            <person name="Medema M.H."/>
            <person name="Devos D.P."/>
            <person name="Kaster A.-K."/>
            <person name="Ovreas L."/>
            <person name="Rohde M."/>
            <person name="Galperin M.Y."/>
            <person name="Jogler C."/>
        </authorList>
    </citation>
    <scope>NUCLEOTIDE SEQUENCE [LARGE SCALE GENOMIC DNA]</scope>
    <source>
        <strain evidence="9 10">Pla175</strain>
    </source>
</reference>
<keyword evidence="5 7" id="KW-1133">Transmembrane helix</keyword>
<gene>
    <name evidence="9" type="primary">epsF_1</name>
    <name evidence="9" type="ORF">Pla175_07860</name>
</gene>
<evidence type="ECO:0000256" key="3">
    <source>
        <dbReference type="ARBA" id="ARBA00022475"/>
    </source>
</evidence>
<evidence type="ECO:0000313" key="9">
    <source>
        <dbReference type="EMBL" id="QDU87426.1"/>
    </source>
</evidence>
<accession>A0A518D7J4</accession>
<dbReference type="PANTHER" id="PTHR30012:SF0">
    <property type="entry name" value="TYPE II SECRETION SYSTEM PROTEIN F-RELATED"/>
    <property type="match status" value="1"/>
</dbReference>
<comment type="subcellular location">
    <subcellularLocation>
        <location evidence="1">Cell membrane</location>
        <topology evidence="1">Multi-pass membrane protein</topology>
    </subcellularLocation>
</comment>
<evidence type="ECO:0000256" key="1">
    <source>
        <dbReference type="ARBA" id="ARBA00004651"/>
    </source>
</evidence>
<keyword evidence="10" id="KW-1185">Reference proteome</keyword>
<organism evidence="9 10">
    <name type="scientific">Pirellulimonas nuda</name>
    <dbReference type="NCBI Taxonomy" id="2528009"/>
    <lineage>
        <taxon>Bacteria</taxon>
        <taxon>Pseudomonadati</taxon>
        <taxon>Planctomycetota</taxon>
        <taxon>Planctomycetia</taxon>
        <taxon>Pirellulales</taxon>
        <taxon>Lacipirellulaceae</taxon>
        <taxon>Pirellulimonas</taxon>
    </lineage>
</organism>
<feature type="domain" description="Type II secretion system protein GspF" evidence="8">
    <location>
        <begin position="225"/>
        <end position="331"/>
    </location>
</feature>
<evidence type="ECO:0000256" key="2">
    <source>
        <dbReference type="ARBA" id="ARBA00005745"/>
    </source>
</evidence>
<sequence>MIFGSPTLGSKRLAELCHRLAISAESGIDIRRTWEREAQSASGRVAERFAVVRDGVARGETLSEAMHDAGAVFPRLMLDMVDVGEKTGTLSEVMRRLSQHYDHRWKMARMFRAELAWPLLQLAAAVGIIGLLILILGMIPPGADGRPIDVLGWGLIGVPGLIIYTLWLIAIAVSIGIVVSAIRSGRLWTRPLQHWVMRVPVVGPAIEKICLAQIAWALHLTLNVEMDLRRLVPLALRASGSDYYKSHAPQMVADVEAGRPLNHAFAHAGVFPAPFLDSLAVAEESGQIVESMARLSRQYQEEAEGAIHTLTVVSGFLVWGAVATLIVVMIFRLASFYLGILNDAIKM</sequence>
<keyword evidence="3" id="KW-1003">Cell membrane</keyword>
<dbReference type="EMBL" id="CP036291">
    <property type="protein sequence ID" value="QDU87426.1"/>
    <property type="molecule type" value="Genomic_DNA"/>
</dbReference>
<evidence type="ECO:0000256" key="5">
    <source>
        <dbReference type="ARBA" id="ARBA00022989"/>
    </source>
</evidence>
<protein>
    <submittedName>
        <fullName evidence="9">Type II secretion system protein F</fullName>
    </submittedName>
</protein>
<evidence type="ECO:0000313" key="10">
    <source>
        <dbReference type="Proteomes" id="UP000317429"/>
    </source>
</evidence>
<dbReference type="InterPro" id="IPR042094">
    <property type="entry name" value="T2SS_GspF_sf"/>
</dbReference>
<evidence type="ECO:0000256" key="6">
    <source>
        <dbReference type="ARBA" id="ARBA00023136"/>
    </source>
</evidence>
<evidence type="ECO:0000256" key="4">
    <source>
        <dbReference type="ARBA" id="ARBA00022692"/>
    </source>
</evidence>
<dbReference type="AlphaFoldDB" id="A0A518D7J4"/>
<dbReference type="GO" id="GO:0005886">
    <property type="term" value="C:plasma membrane"/>
    <property type="evidence" value="ECO:0007669"/>
    <property type="project" value="UniProtKB-SubCell"/>
</dbReference>
<dbReference type="PANTHER" id="PTHR30012">
    <property type="entry name" value="GENERAL SECRETION PATHWAY PROTEIN"/>
    <property type="match status" value="1"/>
</dbReference>
<dbReference type="Proteomes" id="UP000317429">
    <property type="component" value="Chromosome"/>
</dbReference>
<feature type="transmembrane region" description="Helical" evidence="7">
    <location>
        <begin position="316"/>
        <end position="340"/>
    </location>
</feature>
<proteinExistence type="inferred from homology"/>
<evidence type="ECO:0000259" key="8">
    <source>
        <dbReference type="Pfam" id="PF00482"/>
    </source>
</evidence>
<keyword evidence="6 7" id="KW-0472">Membrane</keyword>
<feature type="domain" description="Type II secretion system protein GspF" evidence="8">
    <location>
        <begin position="17"/>
        <end position="136"/>
    </location>
</feature>
<dbReference type="RefSeq" id="WP_145281389.1">
    <property type="nucleotide sequence ID" value="NZ_CP036291.1"/>
</dbReference>